<comment type="caution">
    <text evidence="12">The sequence shown here is derived from an EMBL/GenBank/DDBJ whole genome shotgun (WGS) entry which is preliminary data.</text>
</comment>
<dbReference type="Proteomes" id="UP000000702">
    <property type="component" value="Unassembled WGS sequence"/>
</dbReference>
<evidence type="ECO:0000259" key="11">
    <source>
        <dbReference type="Pfam" id="PF13206"/>
    </source>
</evidence>
<feature type="region of interest" description="Disordered" evidence="9">
    <location>
        <begin position="280"/>
        <end position="320"/>
    </location>
</feature>
<feature type="signal peptide" evidence="10">
    <location>
        <begin position="1"/>
        <end position="20"/>
    </location>
</feature>
<dbReference type="GO" id="GO:0098552">
    <property type="term" value="C:side of membrane"/>
    <property type="evidence" value="ECO:0007669"/>
    <property type="project" value="UniProtKB-KW"/>
</dbReference>
<evidence type="ECO:0000256" key="2">
    <source>
        <dbReference type="ARBA" id="ARBA00004609"/>
    </source>
</evidence>
<evidence type="ECO:0000256" key="6">
    <source>
        <dbReference type="ARBA" id="ARBA00023136"/>
    </source>
</evidence>
<evidence type="ECO:0000256" key="9">
    <source>
        <dbReference type="SAM" id="MobiDB-lite"/>
    </source>
</evidence>
<accession>F9WH83</accession>
<sequence length="350" mass="38943">MMKFLFFVTVVILGVANATADKEKHKDHNEAEHKALCNLLKAAVTKWGDSGETLSDPLKKALGKTIFGEGAKQDLSVLREGMPVVYMDVLKVPGSRSVACGQRYNDAGGELSGILEEQPRWSGHSAPHDLVCLCTAGSHGWPVNESSQKDRLCGKDRGALKAEGSKGWGGMNAGYAVQWSEQIQATWENVTKECLNADGQSYNLKDFIEKFKEKLGPEQHDVMKRPRRQLGQGQPDRYGACDGSEKQGVCVMYYESAGHTPWWVDLEKALIEDENLQKQREEEAKKRQKELEQKQELPKTEASKSAPPTNNQTERHQNNNITDTIRKFNLTSGTLITTPCSWLISAILLI</sequence>
<protein>
    <submittedName>
        <fullName evidence="12">Variant surface glycoprotein</fullName>
    </submittedName>
</protein>
<feature type="chain" id="PRO_5003390384" evidence="10">
    <location>
        <begin position="21"/>
        <end position="350"/>
    </location>
</feature>
<gene>
    <name evidence="12" type="ORF">TCIL3000_0_15790</name>
</gene>
<feature type="compositionally biased region" description="Polar residues" evidence="9">
    <location>
        <begin position="306"/>
        <end position="320"/>
    </location>
</feature>
<reference evidence="13" key="1">
    <citation type="submission" date="2011-07" db="EMBL/GenBank/DDBJ databases">
        <title>Divergent evolution of antigenic variation in African trypanosomes.</title>
        <authorList>
            <person name="Jackson A.P."/>
            <person name="Berry A."/>
            <person name="Allison H.C."/>
            <person name="Burton P."/>
            <person name="Anderson J."/>
            <person name="Aslett M."/>
            <person name="Brown R."/>
            <person name="Corton N."/>
            <person name="Harris D."/>
            <person name="Hauser H."/>
            <person name="Gamble J."/>
            <person name="Gilderthorp R."/>
            <person name="McQuillan J."/>
            <person name="Quail M.A."/>
            <person name="Sanders M."/>
            <person name="Van Tonder A."/>
            <person name="Ginger M.L."/>
            <person name="Donelson J.E."/>
            <person name="Field M.C."/>
            <person name="Barry J.D."/>
            <person name="Berriman M."/>
            <person name="Hertz-Fowler C."/>
        </authorList>
    </citation>
    <scope>NUCLEOTIDE SEQUENCE [LARGE SCALE GENOMIC DNA]</scope>
    <source>
        <strain evidence="13">IL3000</strain>
    </source>
</reference>
<feature type="region of interest" description="Disordered" evidence="9">
    <location>
        <begin position="218"/>
        <end position="241"/>
    </location>
</feature>
<name>F9WH83_TRYCI</name>
<evidence type="ECO:0000313" key="13">
    <source>
        <dbReference type="Proteomes" id="UP000000702"/>
    </source>
</evidence>
<keyword evidence="5 10" id="KW-0732">Signal</keyword>
<keyword evidence="8" id="KW-0449">Lipoprotein</keyword>
<proteinExistence type="predicted"/>
<feature type="compositionally biased region" description="Basic and acidic residues" evidence="9">
    <location>
        <begin position="280"/>
        <end position="302"/>
    </location>
</feature>
<comment type="function">
    <text evidence="1">VSG forms a coat on the surface of the parasite. The trypanosome evades the immune response of the host by expressing a series of antigenically distinct VSGs from an estimated 1000 VSG genes.</text>
</comment>
<dbReference type="EMBL" id="CAEQ01002394">
    <property type="protein sequence ID" value="CCD16672.1"/>
    <property type="molecule type" value="Genomic_DNA"/>
</dbReference>
<evidence type="ECO:0000256" key="10">
    <source>
        <dbReference type="SAM" id="SignalP"/>
    </source>
</evidence>
<evidence type="ECO:0000313" key="12">
    <source>
        <dbReference type="EMBL" id="CCD16672.1"/>
    </source>
</evidence>
<feature type="domain" description="Trypanosome variant surface glycoprotein B-type N-terminal" evidence="11">
    <location>
        <begin position="49"/>
        <end position="291"/>
    </location>
</feature>
<evidence type="ECO:0000256" key="3">
    <source>
        <dbReference type="ARBA" id="ARBA00022475"/>
    </source>
</evidence>
<dbReference type="AlphaFoldDB" id="F9WH83"/>
<keyword evidence="4" id="KW-0336">GPI-anchor</keyword>
<keyword evidence="13" id="KW-1185">Reference proteome</keyword>
<comment type="subcellular location">
    <subcellularLocation>
        <location evidence="2">Cell membrane</location>
        <topology evidence="2">Lipid-anchor</topology>
        <topology evidence="2">GPI-anchor</topology>
    </subcellularLocation>
</comment>
<organism evidence="12 13">
    <name type="scientific">Trypanosoma congolense (strain IL3000)</name>
    <dbReference type="NCBI Taxonomy" id="1068625"/>
    <lineage>
        <taxon>Eukaryota</taxon>
        <taxon>Discoba</taxon>
        <taxon>Euglenozoa</taxon>
        <taxon>Kinetoplastea</taxon>
        <taxon>Metakinetoplastina</taxon>
        <taxon>Trypanosomatida</taxon>
        <taxon>Trypanosomatidae</taxon>
        <taxon>Trypanosoma</taxon>
        <taxon>Nannomonas</taxon>
    </lineage>
</organism>
<keyword evidence="3" id="KW-1003">Cell membrane</keyword>
<keyword evidence="7" id="KW-0325">Glycoprotein</keyword>
<reference evidence="12 13" key="2">
    <citation type="journal article" date="2012" name="Proc. Natl. Acad. Sci. U.S.A.">
        <title>Antigenic diversity is generated by distinct evolutionary mechanisms in African trypanosome species.</title>
        <authorList>
            <person name="Jackson A.P."/>
            <person name="Berry A."/>
            <person name="Aslett M."/>
            <person name="Allison H.C."/>
            <person name="Burton P."/>
            <person name="Vavrova-Anderson J."/>
            <person name="Brown R."/>
            <person name="Browne H."/>
            <person name="Corton N."/>
            <person name="Hauser H."/>
            <person name="Gamble J."/>
            <person name="Gilderthorp R."/>
            <person name="Marcello L."/>
            <person name="McQuillan J."/>
            <person name="Otto T.D."/>
            <person name="Quail M.A."/>
            <person name="Sanders M.J."/>
            <person name="van Tonder A."/>
            <person name="Ginger M.L."/>
            <person name="Field M.C."/>
            <person name="Barry J.D."/>
            <person name="Hertz-Fowler C."/>
            <person name="Berriman M."/>
        </authorList>
    </citation>
    <scope>NUCLEOTIDE SEQUENCE [LARGE SCALE GENOMIC DNA]</scope>
    <source>
        <strain evidence="12 13">IL3000</strain>
    </source>
</reference>
<dbReference type="GO" id="GO:0005886">
    <property type="term" value="C:plasma membrane"/>
    <property type="evidence" value="ECO:0007669"/>
    <property type="project" value="UniProtKB-SubCell"/>
</dbReference>
<evidence type="ECO:0000256" key="8">
    <source>
        <dbReference type="ARBA" id="ARBA00023288"/>
    </source>
</evidence>
<evidence type="ECO:0000256" key="7">
    <source>
        <dbReference type="ARBA" id="ARBA00023180"/>
    </source>
</evidence>
<dbReference type="VEuPathDB" id="TriTrypDB:TcIL3000_0_15790"/>
<evidence type="ECO:0000256" key="4">
    <source>
        <dbReference type="ARBA" id="ARBA00022622"/>
    </source>
</evidence>
<keyword evidence="6" id="KW-0472">Membrane</keyword>
<evidence type="ECO:0000256" key="5">
    <source>
        <dbReference type="ARBA" id="ARBA00022729"/>
    </source>
</evidence>
<dbReference type="Pfam" id="PF13206">
    <property type="entry name" value="VSG_B"/>
    <property type="match status" value="1"/>
</dbReference>
<evidence type="ECO:0000256" key="1">
    <source>
        <dbReference type="ARBA" id="ARBA00002523"/>
    </source>
</evidence>
<dbReference type="InterPro" id="IPR025932">
    <property type="entry name" value="Trypano_VSG_B_N_dom"/>
</dbReference>